<dbReference type="GO" id="GO:0004190">
    <property type="term" value="F:aspartic-type endopeptidase activity"/>
    <property type="evidence" value="ECO:0007669"/>
    <property type="project" value="InterPro"/>
</dbReference>
<dbReference type="GO" id="GO:0005886">
    <property type="term" value="C:plasma membrane"/>
    <property type="evidence" value="ECO:0007669"/>
    <property type="project" value="UniProtKB-SubCell"/>
</dbReference>
<name>A0A517PM27_9PLAN</name>
<feature type="domain" description="Prepilin type IV endopeptidase peptidase" evidence="8">
    <location>
        <begin position="137"/>
        <end position="276"/>
    </location>
</feature>
<protein>
    <submittedName>
        <fullName evidence="10">Leader peptidase PppA</fullName>
    </submittedName>
</protein>
<dbReference type="GO" id="GO:0006465">
    <property type="term" value="P:signal peptide processing"/>
    <property type="evidence" value="ECO:0007669"/>
    <property type="project" value="TreeGrafter"/>
</dbReference>
<dbReference type="PANTHER" id="PTHR30487">
    <property type="entry name" value="TYPE 4 PREPILIN-LIKE PROTEINS LEADER PEPTIDE-PROCESSING ENZYME"/>
    <property type="match status" value="1"/>
</dbReference>
<feature type="domain" description="Prepilin peptidase A24 N-terminal" evidence="9">
    <location>
        <begin position="28"/>
        <end position="108"/>
    </location>
</feature>
<proteinExistence type="inferred from homology"/>
<dbReference type="Proteomes" id="UP000320421">
    <property type="component" value="Chromosome"/>
</dbReference>
<dbReference type="InterPro" id="IPR000045">
    <property type="entry name" value="Prepilin_IV_endopep_pep"/>
</dbReference>
<feature type="transmembrane region" description="Helical" evidence="7">
    <location>
        <begin position="329"/>
        <end position="354"/>
    </location>
</feature>
<evidence type="ECO:0000256" key="2">
    <source>
        <dbReference type="ARBA" id="ARBA00005801"/>
    </source>
</evidence>
<evidence type="ECO:0000259" key="9">
    <source>
        <dbReference type="Pfam" id="PF06750"/>
    </source>
</evidence>
<feature type="transmembrane region" description="Helical" evidence="7">
    <location>
        <begin position="17"/>
        <end position="41"/>
    </location>
</feature>
<sequence>MMNLQIKHLNTLLPPELALLVPCGVLFVLGAVVGQGVNSWVRRMSLQSKPQPLSRCEACGARILRWKLIPLLRWIPLGNRCPACSRRLPRSEFLLELGTGVLFAGYYLMAVHFRCLDVPSVVPPEGMFEWRLLYHYVLLTLLVAATSIDFREYLIPDQITVTGMLVGVIGATIAGQLQIIHFWVDWNQAIPGLAGPYIPEWIKDHSHWHGLAWSMAGLLAGGGLTWGVRLISSVLLGQEALGLGDVTLMAMVGSFLGWQPIVPILLLAPLCGLLIGFMTRMTTGKTYLPYGPYLCAATLIVLMGWQWIWLAEWSSAVPGAPPEFSIRRLFGDVGGLAIIGGIALGAFIGLLLMLRVYRSIPIKRQ</sequence>
<evidence type="ECO:0000259" key="8">
    <source>
        <dbReference type="Pfam" id="PF01478"/>
    </source>
</evidence>
<keyword evidence="11" id="KW-1185">Reference proteome</keyword>
<keyword evidence="5 7" id="KW-1133">Transmembrane helix</keyword>
<evidence type="ECO:0000256" key="7">
    <source>
        <dbReference type="SAM" id="Phobius"/>
    </source>
</evidence>
<evidence type="ECO:0000313" key="10">
    <source>
        <dbReference type="EMBL" id="QDT20425.1"/>
    </source>
</evidence>
<feature type="transmembrane region" description="Helical" evidence="7">
    <location>
        <begin position="162"/>
        <end position="184"/>
    </location>
</feature>
<dbReference type="EMBL" id="CP036266">
    <property type="protein sequence ID" value="QDT20425.1"/>
    <property type="molecule type" value="Genomic_DNA"/>
</dbReference>
<comment type="subcellular location">
    <subcellularLocation>
        <location evidence="1">Cell membrane</location>
        <topology evidence="1">Multi-pass membrane protein</topology>
    </subcellularLocation>
</comment>
<dbReference type="Pfam" id="PF06750">
    <property type="entry name" value="A24_N_bact"/>
    <property type="match status" value="1"/>
</dbReference>
<evidence type="ECO:0000256" key="6">
    <source>
        <dbReference type="ARBA" id="ARBA00023136"/>
    </source>
</evidence>
<dbReference type="InterPro" id="IPR010627">
    <property type="entry name" value="Prepilin_pept_A24_N"/>
</dbReference>
<dbReference type="AlphaFoldDB" id="A0A517PM27"/>
<dbReference type="Gene3D" id="1.20.120.1220">
    <property type="match status" value="1"/>
</dbReference>
<feature type="transmembrane region" description="Helical" evidence="7">
    <location>
        <begin position="93"/>
        <end position="113"/>
    </location>
</feature>
<feature type="transmembrane region" description="Helical" evidence="7">
    <location>
        <begin position="290"/>
        <end position="309"/>
    </location>
</feature>
<dbReference type="RefSeq" id="WP_232106799.1">
    <property type="nucleotide sequence ID" value="NZ_CP036266.1"/>
</dbReference>
<evidence type="ECO:0000256" key="5">
    <source>
        <dbReference type="ARBA" id="ARBA00022989"/>
    </source>
</evidence>
<feature type="transmembrane region" description="Helical" evidence="7">
    <location>
        <begin position="133"/>
        <end position="150"/>
    </location>
</feature>
<evidence type="ECO:0000256" key="1">
    <source>
        <dbReference type="ARBA" id="ARBA00004651"/>
    </source>
</evidence>
<accession>A0A517PM27</accession>
<comment type="similarity">
    <text evidence="2">Belongs to the peptidase A24 family.</text>
</comment>
<dbReference type="Pfam" id="PF01478">
    <property type="entry name" value="Peptidase_A24"/>
    <property type="match status" value="1"/>
</dbReference>
<evidence type="ECO:0000256" key="3">
    <source>
        <dbReference type="ARBA" id="ARBA00022475"/>
    </source>
</evidence>
<feature type="transmembrane region" description="Helical" evidence="7">
    <location>
        <begin position="264"/>
        <end position="283"/>
    </location>
</feature>
<reference evidence="10 11" key="1">
    <citation type="submission" date="2019-02" db="EMBL/GenBank/DDBJ databases">
        <title>Deep-cultivation of Planctomycetes and their phenomic and genomic characterization uncovers novel biology.</title>
        <authorList>
            <person name="Wiegand S."/>
            <person name="Jogler M."/>
            <person name="Boedeker C."/>
            <person name="Pinto D."/>
            <person name="Vollmers J."/>
            <person name="Rivas-Marin E."/>
            <person name="Kohn T."/>
            <person name="Peeters S.H."/>
            <person name="Heuer A."/>
            <person name="Rast P."/>
            <person name="Oberbeckmann S."/>
            <person name="Bunk B."/>
            <person name="Jeske O."/>
            <person name="Meyerdierks A."/>
            <person name="Storesund J.E."/>
            <person name="Kallscheuer N."/>
            <person name="Luecker S."/>
            <person name="Lage O.M."/>
            <person name="Pohl T."/>
            <person name="Merkel B.J."/>
            <person name="Hornburger P."/>
            <person name="Mueller R.-W."/>
            <person name="Bruemmer F."/>
            <person name="Labrenz M."/>
            <person name="Spormann A.M."/>
            <person name="Op den Camp H."/>
            <person name="Overmann J."/>
            <person name="Amann R."/>
            <person name="Jetten M.S.M."/>
            <person name="Mascher T."/>
            <person name="Medema M.H."/>
            <person name="Devos D.P."/>
            <person name="Kaster A.-K."/>
            <person name="Ovreas L."/>
            <person name="Rohde M."/>
            <person name="Galperin M.Y."/>
            <person name="Jogler C."/>
        </authorList>
    </citation>
    <scope>NUCLEOTIDE SEQUENCE [LARGE SCALE GENOMIC DNA]</scope>
    <source>
        <strain evidence="10 11">HG66A1</strain>
    </source>
</reference>
<dbReference type="PANTHER" id="PTHR30487:SF0">
    <property type="entry name" value="PREPILIN LEADER PEPTIDASE_N-METHYLTRANSFERASE-RELATED"/>
    <property type="match status" value="1"/>
</dbReference>
<evidence type="ECO:0000313" key="11">
    <source>
        <dbReference type="Proteomes" id="UP000320421"/>
    </source>
</evidence>
<keyword evidence="4 7" id="KW-0812">Transmembrane</keyword>
<dbReference type="InterPro" id="IPR050882">
    <property type="entry name" value="Prepilin_peptidase/N-MTase"/>
</dbReference>
<gene>
    <name evidence="10" type="primary">pppA_2</name>
    <name evidence="10" type="ORF">HG66A1_22110</name>
</gene>
<organism evidence="10 11">
    <name type="scientific">Gimesia chilikensis</name>
    <dbReference type="NCBI Taxonomy" id="2605989"/>
    <lineage>
        <taxon>Bacteria</taxon>
        <taxon>Pseudomonadati</taxon>
        <taxon>Planctomycetota</taxon>
        <taxon>Planctomycetia</taxon>
        <taxon>Planctomycetales</taxon>
        <taxon>Planctomycetaceae</taxon>
        <taxon>Gimesia</taxon>
    </lineage>
</organism>
<keyword evidence="6 7" id="KW-0472">Membrane</keyword>
<evidence type="ECO:0000256" key="4">
    <source>
        <dbReference type="ARBA" id="ARBA00022692"/>
    </source>
</evidence>
<keyword evidence="3" id="KW-1003">Cell membrane</keyword>